<evidence type="ECO:0000256" key="3">
    <source>
        <dbReference type="ARBA" id="ARBA00022475"/>
    </source>
</evidence>
<evidence type="ECO:0000259" key="13">
    <source>
        <dbReference type="Pfam" id="PF08263"/>
    </source>
</evidence>
<dbReference type="PRINTS" id="PR00019">
    <property type="entry name" value="LEURICHRPT"/>
</dbReference>
<evidence type="ECO:0000256" key="6">
    <source>
        <dbReference type="ARBA" id="ARBA00022729"/>
    </source>
</evidence>
<dbReference type="InterPro" id="IPR032675">
    <property type="entry name" value="LRR_dom_sf"/>
</dbReference>
<dbReference type="Pfam" id="PF13855">
    <property type="entry name" value="LRR_8"/>
    <property type="match status" value="2"/>
</dbReference>
<feature type="domain" description="Leucine-rich repeat-containing N-terminal plant-type" evidence="13">
    <location>
        <begin position="13"/>
        <end position="63"/>
    </location>
</feature>
<evidence type="ECO:0000313" key="15">
    <source>
        <dbReference type="Proteomes" id="UP001314170"/>
    </source>
</evidence>
<dbReference type="GO" id="GO:0005886">
    <property type="term" value="C:plasma membrane"/>
    <property type="evidence" value="ECO:0007669"/>
    <property type="project" value="UniProtKB-SubCell"/>
</dbReference>
<dbReference type="InterPro" id="IPR046956">
    <property type="entry name" value="RLP23-like"/>
</dbReference>
<proteinExistence type="inferred from homology"/>
<evidence type="ECO:0000256" key="12">
    <source>
        <dbReference type="SAM" id="Phobius"/>
    </source>
</evidence>
<evidence type="ECO:0000256" key="1">
    <source>
        <dbReference type="ARBA" id="ARBA00004251"/>
    </source>
</evidence>
<keyword evidence="6" id="KW-0732">Signal</keyword>
<evidence type="ECO:0000256" key="11">
    <source>
        <dbReference type="ARBA" id="ARBA00023180"/>
    </source>
</evidence>
<dbReference type="Pfam" id="PF00560">
    <property type="entry name" value="LRR_1"/>
    <property type="match status" value="3"/>
</dbReference>
<dbReference type="Proteomes" id="UP001314170">
    <property type="component" value="Unassembled WGS sequence"/>
</dbReference>
<evidence type="ECO:0000256" key="9">
    <source>
        <dbReference type="ARBA" id="ARBA00023136"/>
    </source>
</evidence>
<accession>A0AAV1SUK1</accession>
<evidence type="ECO:0000256" key="8">
    <source>
        <dbReference type="ARBA" id="ARBA00022989"/>
    </source>
</evidence>
<keyword evidence="8 12" id="KW-1133">Transmembrane helix</keyword>
<comment type="caution">
    <text evidence="14">The sequence shown here is derived from an EMBL/GenBank/DDBJ whole genome shotgun (WGS) entry which is preliminary data.</text>
</comment>
<dbReference type="InterPro" id="IPR013210">
    <property type="entry name" value="LRR_N_plant-typ"/>
</dbReference>
<feature type="transmembrane region" description="Helical" evidence="12">
    <location>
        <begin position="599"/>
        <end position="620"/>
    </location>
</feature>
<dbReference type="EMBL" id="CAWUPB010001199">
    <property type="protein sequence ID" value="CAK7357339.1"/>
    <property type="molecule type" value="Genomic_DNA"/>
</dbReference>
<dbReference type="SUPFAM" id="SSF52047">
    <property type="entry name" value="RNI-like"/>
    <property type="match status" value="1"/>
</dbReference>
<keyword evidence="5 12" id="KW-0812">Transmembrane</keyword>
<keyword evidence="15" id="KW-1185">Reference proteome</keyword>
<dbReference type="InterPro" id="IPR003591">
    <property type="entry name" value="Leu-rich_rpt_typical-subtyp"/>
</dbReference>
<reference evidence="14 15" key="1">
    <citation type="submission" date="2024-01" db="EMBL/GenBank/DDBJ databases">
        <authorList>
            <person name="Waweru B."/>
        </authorList>
    </citation>
    <scope>NUCLEOTIDE SEQUENCE [LARGE SCALE GENOMIC DNA]</scope>
</reference>
<dbReference type="FunFam" id="3.80.10.10:FF:000095">
    <property type="entry name" value="LRR receptor-like serine/threonine-protein kinase GSO1"/>
    <property type="match status" value="2"/>
</dbReference>
<evidence type="ECO:0000256" key="2">
    <source>
        <dbReference type="ARBA" id="ARBA00009592"/>
    </source>
</evidence>
<name>A0AAV1SUK1_9ROSI</name>
<evidence type="ECO:0000313" key="14">
    <source>
        <dbReference type="EMBL" id="CAK7357339.1"/>
    </source>
</evidence>
<gene>
    <name evidence="14" type="ORF">DCAF_LOCUS27625</name>
</gene>
<evidence type="ECO:0000256" key="4">
    <source>
        <dbReference type="ARBA" id="ARBA00022614"/>
    </source>
</evidence>
<dbReference type="Gene3D" id="3.80.10.10">
    <property type="entry name" value="Ribonuclease Inhibitor"/>
    <property type="match status" value="2"/>
</dbReference>
<evidence type="ECO:0000256" key="7">
    <source>
        <dbReference type="ARBA" id="ARBA00022737"/>
    </source>
</evidence>
<keyword evidence="9 12" id="KW-0472">Membrane</keyword>
<dbReference type="InterPro" id="IPR001611">
    <property type="entry name" value="Leu-rich_rpt"/>
</dbReference>
<dbReference type="SUPFAM" id="SSF52058">
    <property type="entry name" value="L domain-like"/>
    <property type="match status" value="1"/>
</dbReference>
<keyword evidence="3" id="KW-1003">Cell membrane</keyword>
<dbReference type="SMART" id="SM00369">
    <property type="entry name" value="LRR_TYP"/>
    <property type="match status" value="4"/>
</dbReference>
<dbReference type="PANTHER" id="PTHR48061:SF12">
    <property type="entry name" value="DISEASE RESISTANCE LIKE PROTEIN"/>
    <property type="match status" value="1"/>
</dbReference>
<dbReference type="PANTHER" id="PTHR48061">
    <property type="entry name" value="LEUCINE-RICH REPEAT RECEPTOR PROTEIN KINASE EMS1-LIKE-RELATED"/>
    <property type="match status" value="1"/>
</dbReference>
<keyword evidence="7" id="KW-0677">Repeat</keyword>
<organism evidence="14 15">
    <name type="scientific">Dovyalis caffra</name>
    <dbReference type="NCBI Taxonomy" id="77055"/>
    <lineage>
        <taxon>Eukaryota</taxon>
        <taxon>Viridiplantae</taxon>
        <taxon>Streptophyta</taxon>
        <taxon>Embryophyta</taxon>
        <taxon>Tracheophyta</taxon>
        <taxon>Spermatophyta</taxon>
        <taxon>Magnoliopsida</taxon>
        <taxon>eudicotyledons</taxon>
        <taxon>Gunneridae</taxon>
        <taxon>Pentapetalae</taxon>
        <taxon>rosids</taxon>
        <taxon>fabids</taxon>
        <taxon>Malpighiales</taxon>
        <taxon>Salicaceae</taxon>
        <taxon>Flacourtieae</taxon>
        <taxon>Dovyalis</taxon>
    </lineage>
</organism>
<comment type="similarity">
    <text evidence="2">Belongs to the RLP family.</text>
</comment>
<sequence length="649" mass="71984">MFAFPSVYTKCHSKELSALLQFKESFIISRYASKFPFANPKVESWKLQGNGSDCCSWDGVECDEDTGHVIGLNLNASCLYGSIDSNSSLFHLIHLQKLNLANNDFNGSQIPSALGNLSELTTLDLSNSLFFGNIPSEISKLSRLTHLALFSSYKPFSERFLKLKMPDLRSLVQNLTNLEFLGLVSVDMSFPIPNVIANLSSLKALTLVNGGLLGKFPETIFQLPNLQSLQVPYNPDLTGHLPASIGNLHSLEALTIHSCNFSGAIPFSLGNLSRLTMLVLGNNSFRGQIPSTFANLTQLTQLSLDLNKLSVGTLSWLDRLTKLQYLGLEETNLHGDIPSSLGKLTQLLYLNLANNSLTGLDQPTAVLPWSQLRVLDLSSNMLQGSLLVPPFSTIHYSVSNNSLAGNIPPSICKVDDEDHLKYMQADTSVNINGQWIPHYFAYSMTLINKGLEMDYEKILEILIFIDLSCNKFEGEIPEFIGNLKGLRLLNLSNNILSGFIPPSIGNLAKLEALDLSQNRLSGKIPQQLVQLTFLEFFNVSHNHLAGQIPRGNQFNTFQNNSFDGNPGLCGVPLSKKCGNLNALTALAPAPAHEPLRLDWKFVAIGYGSGFVVGVVMGHIVTKRKHDWFMKSFWIRQQRRQRRTWRRRGN</sequence>
<protein>
    <recommendedName>
        <fullName evidence="13">Leucine-rich repeat-containing N-terminal plant-type domain-containing protein</fullName>
    </recommendedName>
</protein>
<dbReference type="Pfam" id="PF08263">
    <property type="entry name" value="LRRNT_2"/>
    <property type="match status" value="1"/>
</dbReference>
<keyword evidence="11" id="KW-0325">Glycoprotein</keyword>
<keyword evidence="10" id="KW-0675">Receptor</keyword>
<comment type="subcellular location">
    <subcellularLocation>
        <location evidence="1">Cell membrane</location>
        <topology evidence="1">Single-pass type I membrane protein</topology>
    </subcellularLocation>
</comment>
<dbReference type="AlphaFoldDB" id="A0AAV1SUK1"/>
<evidence type="ECO:0000256" key="5">
    <source>
        <dbReference type="ARBA" id="ARBA00022692"/>
    </source>
</evidence>
<keyword evidence="4" id="KW-0433">Leucine-rich repeat</keyword>
<evidence type="ECO:0000256" key="10">
    <source>
        <dbReference type="ARBA" id="ARBA00023170"/>
    </source>
</evidence>